<dbReference type="Pfam" id="PF00096">
    <property type="entry name" value="zf-C2H2"/>
    <property type="match status" value="5"/>
</dbReference>
<evidence type="ECO:0000256" key="8">
    <source>
        <dbReference type="ARBA" id="ARBA00023163"/>
    </source>
</evidence>
<name>A0A8B8FLM8_9HEMI</name>
<dbReference type="GO" id="GO:0000977">
    <property type="term" value="F:RNA polymerase II transcription regulatory region sequence-specific DNA binding"/>
    <property type="evidence" value="ECO:0007669"/>
    <property type="project" value="TreeGrafter"/>
</dbReference>
<dbReference type="GO" id="GO:0000981">
    <property type="term" value="F:DNA-binding transcription factor activity, RNA polymerase II-specific"/>
    <property type="evidence" value="ECO:0007669"/>
    <property type="project" value="TreeGrafter"/>
</dbReference>
<sequence length="386" mass="43754">MNRRIGVTRRGLAITSPVAEEMSGNETAGETSTGNHCDAALASGSGATARSTRRTVAHQRISSWFDSDDTDREPSPCSSASWSPPRARRSPSVSMSSFGSPSPPPSPRLDSPSVEFECAVCSEAFQTKAEMKTHMQQSEGCGKQVLRAFRSKHDQQGFDAEQRGDDDHHREPPGTERPKRQLTCYVCERRFDRADQLAAHLRRKHGRPDVDCETCGQRFSRRTDLNRHRRAVHLRQRPHQCYDCGQRFAQKSNMLEHRRAVHAANPKVSFKCPRCDKWFSRKHNMTVHVRAVHDRQKRFKCPLCPRSYDQQSGVDKHYKALHAPATDGVPLFLCPVCGKRFSQKSNLTVHRRLHDPIQLLFACPVCHRSYTRKAALNKHACRPVEA</sequence>
<keyword evidence="7" id="KW-0238">DNA-binding</keyword>
<dbReference type="PANTHER" id="PTHR24409:SF295">
    <property type="entry name" value="AZ2-RELATED"/>
    <property type="match status" value="1"/>
</dbReference>
<proteinExistence type="predicted"/>
<evidence type="ECO:0000256" key="9">
    <source>
        <dbReference type="ARBA" id="ARBA00023242"/>
    </source>
</evidence>
<organism evidence="13 14">
    <name type="scientific">Sipha flava</name>
    <name type="common">yellow sugarcane aphid</name>
    <dbReference type="NCBI Taxonomy" id="143950"/>
    <lineage>
        <taxon>Eukaryota</taxon>
        <taxon>Metazoa</taxon>
        <taxon>Ecdysozoa</taxon>
        <taxon>Arthropoda</taxon>
        <taxon>Hexapoda</taxon>
        <taxon>Insecta</taxon>
        <taxon>Pterygota</taxon>
        <taxon>Neoptera</taxon>
        <taxon>Paraneoptera</taxon>
        <taxon>Hemiptera</taxon>
        <taxon>Sternorrhyncha</taxon>
        <taxon>Aphidomorpha</taxon>
        <taxon>Aphidoidea</taxon>
        <taxon>Aphididae</taxon>
        <taxon>Sipha</taxon>
    </lineage>
</organism>
<dbReference type="PROSITE" id="PS00028">
    <property type="entry name" value="ZINC_FINGER_C2H2_1"/>
    <property type="match status" value="4"/>
</dbReference>
<keyword evidence="5" id="KW-0862">Zinc</keyword>
<feature type="compositionally biased region" description="Low complexity" evidence="11">
    <location>
        <begin position="75"/>
        <end position="100"/>
    </location>
</feature>
<dbReference type="SUPFAM" id="SSF57667">
    <property type="entry name" value="beta-beta-alpha zinc fingers"/>
    <property type="match status" value="3"/>
</dbReference>
<evidence type="ECO:0000313" key="13">
    <source>
        <dbReference type="Proteomes" id="UP000694846"/>
    </source>
</evidence>
<evidence type="ECO:0000256" key="5">
    <source>
        <dbReference type="ARBA" id="ARBA00022833"/>
    </source>
</evidence>
<dbReference type="GeneID" id="112684229"/>
<feature type="compositionally biased region" description="Polar residues" evidence="11">
    <location>
        <begin position="24"/>
        <end position="35"/>
    </location>
</feature>
<dbReference type="PROSITE" id="PS50157">
    <property type="entry name" value="ZINC_FINGER_C2H2_2"/>
    <property type="match status" value="6"/>
</dbReference>
<dbReference type="OrthoDB" id="6620113at2759"/>
<evidence type="ECO:0000256" key="11">
    <source>
        <dbReference type="SAM" id="MobiDB-lite"/>
    </source>
</evidence>
<evidence type="ECO:0000256" key="6">
    <source>
        <dbReference type="ARBA" id="ARBA00023015"/>
    </source>
</evidence>
<evidence type="ECO:0000313" key="14">
    <source>
        <dbReference type="RefSeq" id="XP_025411401.1"/>
    </source>
</evidence>
<dbReference type="InterPro" id="IPR013087">
    <property type="entry name" value="Znf_C2H2_type"/>
</dbReference>
<dbReference type="Pfam" id="PF13912">
    <property type="entry name" value="zf-C2H2_6"/>
    <property type="match status" value="1"/>
</dbReference>
<dbReference type="InterPro" id="IPR036236">
    <property type="entry name" value="Znf_C2H2_sf"/>
</dbReference>
<keyword evidence="9" id="KW-0539">Nucleus</keyword>
<evidence type="ECO:0000256" key="7">
    <source>
        <dbReference type="ARBA" id="ARBA00023125"/>
    </source>
</evidence>
<dbReference type="Proteomes" id="UP000694846">
    <property type="component" value="Unplaced"/>
</dbReference>
<keyword evidence="2" id="KW-0479">Metal-binding</keyword>
<dbReference type="RefSeq" id="XP_025411401.1">
    <property type="nucleotide sequence ID" value="XM_025555616.1"/>
</dbReference>
<dbReference type="GO" id="GO:0005634">
    <property type="term" value="C:nucleus"/>
    <property type="evidence" value="ECO:0007669"/>
    <property type="project" value="UniProtKB-SubCell"/>
</dbReference>
<dbReference type="Pfam" id="PF13894">
    <property type="entry name" value="zf-C2H2_4"/>
    <property type="match status" value="1"/>
</dbReference>
<gene>
    <name evidence="14 15" type="primary">LOC112684229</name>
</gene>
<evidence type="ECO:0000259" key="12">
    <source>
        <dbReference type="PROSITE" id="PS50157"/>
    </source>
</evidence>
<evidence type="ECO:0000256" key="2">
    <source>
        <dbReference type="ARBA" id="ARBA00022723"/>
    </source>
</evidence>
<dbReference type="Gene3D" id="3.30.160.60">
    <property type="entry name" value="Classic Zinc Finger"/>
    <property type="match status" value="5"/>
</dbReference>
<keyword evidence="8" id="KW-0804">Transcription</keyword>
<keyword evidence="6" id="KW-0805">Transcription regulation</keyword>
<dbReference type="GO" id="GO:0008270">
    <property type="term" value="F:zinc ion binding"/>
    <property type="evidence" value="ECO:0007669"/>
    <property type="project" value="UniProtKB-KW"/>
</dbReference>
<dbReference type="FunFam" id="3.30.160.60:FF:000322">
    <property type="entry name" value="GDNF-inducible zinc finger protein 1"/>
    <property type="match status" value="1"/>
</dbReference>
<feature type="domain" description="C2H2-type" evidence="12">
    <location>
        <begin position="270"/>
        <end position="298"/>
    </location>
</feature>
<feature type="domain" description="C2H2-type" evidence="12">
    <location>
        <begin position="210"/>
        <end position="238"/>
    </location>
</feature>
<dbReference type="PANTHER" id="PTHR24409">
    <property type="entry name" value="ZINC FINGER PROTEIN 142"/>
    <property type="match status" value="1"/>
</dbReference>
<feature type="domain" description="C2H2-type" evidence="12">
    <location>
        <begin position="239"/>
        <end position="267"/>
    </location>
</feature>
<evidence type="ECO:0000256" key="3">
    <source>
        <dbReference type="ARBA" id="ARBA00022737"/>
    </source>
</evidence>
<feature type="domain" description="C2H2-type" evidence="12">
    <location>
        <begin position="182"/>
        <end position="205"/>
    </location>
</feature>
<dbReference type="SMART" id="SM00355">
    <property type="entry name" value="ZnF_C2H2"/>
    <property type="match status" value="8"/>
</dbReference>
<evidence type="ECO:0000256" key="4">
    <source>
        <dbReference type="ARBA" id="ARBA00022771"/>
    </source>
</evidence>
<accession>A0A8B8FLM8</accession>
<feature type="domain" description="C2H2-type" evidence="12">
    <location>
        <begin position="332"/>
        <end position="354"/>
    </location>
</feature>
<dbReference type="RefSeq" id="XP_025411402.1">
    <property type="nucleotide sequence ID" value="XM_025555617.1"/>
</dbReference>
<feature type="domain" description="C2H2-type" evidence="12">
    <location>
        <begin position="299"/>
        <end position="327"/>
    </location>
</feature>
<evidence type="ECO:0000256" key="10">
    <source>
        <dbReference type="PROSITE-ProRule" id="PRU00042"/>
    </source>
</evidence>
<dbReference type="FunFam" id="3.30.160.60:FF:000446">
    <property type="entry name" value="Zinc finger protein"/>
    <property type="match status" value="1"/>
</dbReference>
<dbReference type="AlphaFoldDB" id="A0A8B8FLM8"/>
<evidence type="ECO:0000256" key="1">
    <source>
        <dbReference type="ARBA" id="ARBA00004123"/>
    </source>
</evidence>
<reference evidence="14 15" key="1">
    <citation type="submission" date="2025-04" db="UniProtKB">
        <authorList>
            <consortium name="RefSeq"/>
        </authorList>
    </citation>
    <scope>IDENTIFICATION</scope>
    <source>
        <tissue evidence="14 15">Whole body</tissue>
    </source>
</reference>
<keyword evidence="4 10" id="KW-0863">Zinc-finger</keyword>
<feature type="region of interest" description="Disordered" evidence="11">
    <location>
        <begin position="154"/>
        <end position="179"/>
    </location>
</feature>
<comment type="subcellular location">
    <subcellularLocation>
        <location evidence="1">Nucleus</location>
    </subcellularLocation>
</comment>
<keyword evidence="3" id="KW-0677">Repeat</keyword>
<feature type="region of interest" description="Disordered" evidence="11">
    <location>
        <begin position="1"/>
        <end position="112"/>
    </location>
</feature>
<evidence type="ECO:0000313" key="15">
    <source>
        <dbReference type="RefSeq" id="XP_025411402.1"/>
    </source>
</evidence>
<keyword evidence="13" id="KW-1185">Reference proteome</keyword>
<protein>
    <submittedName>
        <fullName evidence="14 15">Zinc finger protein 664-like isoform X1</fullName>
    </submittedName>
</protein>